<keyword evidence="3" id="KW-1185">Reference proteome</keyword>
<dbReference type="EMBL" id="JACEEZ010021912">
    <property type="protein sequence ID" value="KAG0712967.1"/>
    <property type="molecule type" value="Genomic_DNA"/>
</dbReference>
<evidence type="ECO:0000313" key="2">
    <source>
        <dbReference type="EMBL" id="KAG0712967.1"/>
    </source>
</evidence>
<gene>
    <name evidence="2" type="ORF">GWK47_017268</name>
</gene>
<feature type="region of interest" description="Disordered" evidence="1">
    <location>
        <begin position="1"/>
        <end position="25"/>
    </location>
</feature>
<comment type="caution">
    <text evidence="2">The sequence shown here is derived from an EMBL/GenBank/DDBJ whole genome shotgun (WGS) entry which is preliminary data.</text>
</comment>
<sequence>MGLQEQNSSGSCGERRVSKDDQCKLSHPHGSHALGWLLTNSGFTSIGASTFKNSGSVDQAAGSTMTIKLAKTTFSRAPVGTTGPRGRHRWTDDRVLPGRWGDARRRQPGWAGQRWRRQGEEGLVGSGACRMAVQGTVSVVCPNVNTYDRLSMLPPGREANRRQQGGQSKVATQDDVVTLVKTTNELQEMLNAWDPEYGRDLKGRRSTEKELRLGVWENAGPKGFTDSIRWVTPNQDQDQDQIKIKLGVKTLRTSCDVHVVASDRHKLEKLQKSDEPPALKVGFQDSNQFELITKARCHRFELR</sequence>
<proteinExistence type="predicted"/>
<accession>A0A8J5CM52</accession>
<evidence type="ECO:0000256" key="1">
    <source>
        <dbReference type="SAM" id="MobiDB-lite"/>
    </source>
</evidence>
<feature type="compositionally biased region" description="Basic and acidic residues" evidence="1">
    <location>
        <begin position="13"/>
        <end position="24"/>
    </location>
</feature>
<protein>
    <submittedName>
        <fullName evidence="2">Uncharacterized protein</fullName>
    </submittedName>
</protein>
<name>A0A8J5CM52_CHIOP</name>
<dbReference type="Proteomes" id="UP000770661">
    <property type="component" value="Unassembled WGS sequence"/>
</dbReference>
<organism evidence="2 3">
    <name type="scientific">Chionoecetes opilio</name>
    <name type="common">Atlantic snow crab</name>
    <name type="synonym">Cancer opilio</name>
    <dbReference type="NCBI Taxonomy" id="41210"/>
    <lineage>
        <taxon>Eukaryota</taxon>
        <taxon>Metazoa</taxon>
        <taxon>Ecdysozoa</taxon>
        <taxon>Arthropoda</taxon>
        <taxon>Crustacea</taxon>
        <taxon>Multicrustacea</taxon>
        <taxon>Malacostraca</taxon>
        <taxon>Eumalacostraca</taxon>
        <taxon>Eucarida</taxon>
        <taxon>Decapoda</taxon>
        <taxon>Pleocyemata</taxon>
        <taxon>Brachyura</taxon>
        <taxon>Eubrachyura</taxon>
        <taxon>Majoidea</taxon>
        <taxon>Majidae</taxon>
        <taxon>Chionoecetes</taxon>
    </lineage>
</organism>
<reference evidence="2" key="1">
    <citation type="submission" date="2020-07" db="EMBL/GenBank/DDBJ databases">
        <title>The High-quality genome of the commercially important snow crab, Chionoecetes opilio.</title>
        <authorList>
            <person name="Jeong J.-H."/>
            <person name="Ryu S."/>
        </authorList>
    </citation>
    <scope>NUCLEOTIDE SEQUENCE</scope>
    <source>
        <strain evidence="2">MADBK_172401_WGS</strain>
        <tissue evidence="2">Digestive gland</tissue>
    </source>
</reference>
<dbReference type="AlphaFoldDB" id="A0A8J5CM52"/>
<feature type="compositionally biased region" description="Polar residues" evidence="1">
    <location>
        <begin position="1"/>
        <end position="11"/>
    </location>
</feature>
<evidence type="ECO:0000313" key="3">
    <source>
        <dbReference type="Proteomes" id="UP000770661"/>
    </source>
</evidence>